<accession>E5SU42</accession>
<dbReference type="InParanoid" id="E5SU42"/>
<dbReference type="InterPro" id="IPR013818">
    <property type="entry name" value="Lipase"/>
</dbReference>
<evidence type="ECO:0000256" key="4">
    <source>
        <dbReference type="RuleBase" id="RU004262"/>
    </source>
</evidence>
<evidence type="ECO:0000259" key="7">
    <source>
        <dbReference type="Pfam" id="PF00151"/>
    </source>
</evidence>
<dbReference type="KEGG" id="tsp:Tsp_10611"/>
<evidence type="ECO:0000256" key="5">
    <source>
        <dbReference type="SAM" id="MobiDB-lite"/>
    </source>
</evidence>
<keyword evidence="3" id="KW-0964">Secreted</keyword>
<gene>
    <name evidence="8" type="primary">PNLIP</name>
    <name evidence="8" type="ORF">T01_13288</name>
</gene>
<evidence type="ECO:0000313" key="8">
    <source>
        <dbReference type="EMBL" id="KRY28010.1"/>
    </source>
</evidence>
<dbReference type="RefSeq" id="XP_003372358.1">
    <property type="nucleotide sequence ID" value="XM_003372310.1"/>
</dbReference>
<evidence type="ECO:0000256" key="2">
    <source>
        <dbReference type="ARBA" id="ARBA00010701"/>
    </source>
</evidence>
<feature type="chain" id="PRO_5010495859" evidence="6">
    <location>
        <begin position="22"/>
        <end position="546"/>
    </location>
</feature>
<sequence length="546" mass="61008">MAMSAVVSSWLFPVIFTTTLAALVQNYQTNKPGQELERACYNDVGCFDNVGSFKHMKVLPQSPNEINTTFLLFTPESKTNGTILTKTLLLSNAKTEQVNWKNDMFVLVHGFGQFPFWMAPMKDALVDQNNNVIIVNWTSGSVGPNYYQAASNTRVVGAVLADFVSTLVKSLKISLNRLTLVGFSLGAHACGFAGKNLSGLSLDPAGPLFSGKESEARLDSSDAEFVQCIHTNGQSFFRGGLGSVQPMGHVDFYANGGLVQSGCADGLEEIILDLFHLNGTILEELTCSHSQAPVLYIETIKSSSFSQACQFTSVSCDSPNSWFQGKCFNCIANGDLPAFGYKLTEQKQFKGQYYFTTLPKNKHHETYCGKQYGFNIIPDQAVKGSITLTLMFSNLHSMNFTFQHIDETLEENSHAIKISAVPEFYPEITNITIIYEKYSSWIWKNGPDEWVLKSLSLLDMECNICQHCFRFYYYVVEWYNVQRANLVSPNVQKLSKRGKNTRSESERTGHQQNGYNSGHVRQMLCNNMSVRISNVQHGKICTIWAH</sequence>
<evidence type="ECO:0000256" key="1">
    <source>
        <dbReference type="ARBA" id="ARBA00004613"/>
    </source>
</evidence>
<organism evidence="8 9">
    <name type="scientific">Trichinella spiralis</name>
    <name type="common">Trichina worm</name>
    <dbReference type="NCBI Taxonomy" id="6334"/>
    <lineage>
        <taxon>Eukaryota</taxon>
        <taxon>Metazoa</taxon>
        <taxon>Ecdysozoa</taxon>
        <taxon>Nematoda</taxon>
        <taxon>Enoplea</taxon>
        <taxon>Dorylaimia</taxon>
        <taxon>Trichinellida</taxon>
        <taxon>Trichinellidae</taxon>
        <taxon>Trichinella</taxon>
    </lineage>
</organism>
<dbReference type="PANTHER" id="PTHR11610">
    <property type="entry name" value="LIPASE"/>
    <property type="match status" value="1"/>
</dbReference>
<dbReference type="AlphaFoldDB" id="E5SU42"/>
<dbReference type="Pfam" id="PF00151">
    <property type="entry name" value="Lipase"/>
    <property type="match status" value="1"/>
</dbReference>
<comment type="subcellular location">
    <subcellularLocation>
        <location evidence="1">Secreted</location>
    </subcellularLocation>
</comment>
<comment type="caution">
    <text evidence="8">The sequence shown here is derived from an EMBL/GenBank/DDBJ whole genome shotgun (WGS) entry which is preliminary data.</text>
</comment>
<protein>
    <submittedName>
        <fullName evidence="8">Lipase member H</fullName>
    </submittedName>
</protein>
<dbReference type="Gene3D" id="3.40.50.1820">
    <property type="entry name" value="alpha/beta hydrolase"/>
    <property type="match status" value="1"/>
</dbReference>
<dbReference type="OMA" id="WESINTP"/>
<feature type="signal peptide" evidence="6">
    <location>
        <begin position="1"/>
        <end position="21"/>
    </location>
</feature>
<dbReference type="SUPFAM" id="SSF53474">
    <property type="entry name" value="alpha/beta-Hydrolases"/>
    <property type="match status" value="1"/>
</dbReference>
<evidence type="ECO:0000256" key="3">
    <source>
        <dbReference type="ARBA" id="ARBA00022525"/>
    </source>
</evidence>
<reference evidence="8 9" key="1">
    <citation type="submission" date="2015-01" db="EMBL/GenBank/DDBJ databases">
        <title>Evolution of Trichinella species and genotypes.</title>
        <authorList>
            <person name="Korhonen P.K."/>
            <person name="Edoardo P."/>
            <person name="Giuseppe L.R."/>
            <person name="Gasser R.B."/>
        </authorList>
    </citation>
    <scope>NUCLEOTIDE SEQUENCE [LARGE SCALE GENOMIC DNA]</scope>
    <source>
        <strain evidence="8">ISS3</strain>
    </source>
</reference>
<comment type="similarity">
    <text evidence="2 4">Belongs to the AB hydrolase superfamily. Lipase family.</text>
</comment>
<dbReference type="InterPro" id="IPR000734">
    <property type="entry name" value="TAG_lipase"/>
</dbReference>
<dbReference type="GO" id="GO:0016042">
    <property type="term" value="P:lipid catabolic process"/>
    <property type="evidence" value="ECO:0007669"/>
    <property type="project" value="TreeGrafter"/>
</dbReference>
<proteinExistence type="inferred from homology"/>
<evidence type="ECO:0000313" key="9">
    <source>
        <dbReference type="Proteomes" id="UP000054776"/>
    </source>
</evidence>
<dbReference type="GO" id="GO:0016298">
    <property type="term" value="F:lipase activity"/>
    <property type="evidence" value="ECO:0007669"/>
    <property type="project" value="InterPro"/>
</dbReference>
<dbReference type="InterPro" id="IPR029058">
    <property type="entry name" value="AB_hydrolase_fold"/>
</dbReference>
<dbReference type="Proteomes" id="UP000054776">
    <property type="component" value="Unassembled WGS sequence"/>
</dbReference>
<dbReference type="PRINTS" id="PR00821">
    <property type="entry name" value="TAGLIPASE"/>
</dbReference>
<dbReference type="HOGENOM" id="CLU_499083_0_0_1"/>
<keyword evidence="6" id="KW-0732">Signal</keyword>
<evidence type="ECO:0000256" key="6">
    <source>
        <dbReference type="SAM" id="SignalP"/>
    </source>
</evidence>
<dbReference type="EMBL" id="JYDH01000224">
    <property type="protein sequence ID" value="KRY28010.1"/>
    <property type="molecule type" value="Genomic_DNA"/>
</dbReference>
<keyword evidence="9" id="KW-1185">Reference proteome</keyword>
<feature type="region of interest" description="Disordered" evidence="5">
    <location>
        <begin position="493"/>
        <end position="516"/>
    </location>
</feature>
<feature type="domain" description="Lipase" evidence="7">
    <location>
        <begin position="40"/>
        <end position="357"/>
    </location>
</feature>
<dbReference type="GO" id="GO:0005615">
    <property type="term" value="C:extracellular space"/>
    <property type="evidence" value="ECO:0007669"/>
    <property type="project" value="TreeGrafter"/>
</dbReference>
<dbReference type="OrthoDB" id="199913at2759"/>
<name>E5SU42_TRISP</name>
<dbReference type="eggNOG" id="ENOG502SHK7">
    <property type="taxonomic scope" value="Eukaryota"/>
</dbReference>